<dbReference type="RefSeq" id="XP_009023225.1">
    <property type="nucleotide sequence ID" value="XM_009024977.1"/>
</dbReference>
<evidence type="ECO:0000313" key="2">
    <source>
        <dbReference type="EMBL" id="ESN99378.1"/>
    </source>
</evidence>
<organism evidence="3 4">
    <name type="scientific">Helobdella robusta</name>
    <name type="common">Californian leech</name>
    <dbReference type="NCBI Taxonomy" id="6412"/>
    <lineage>
        <taxon>Eukaryota</taxon>
        <taxon>Metazoa</taxon>
        <taxon>Spiralia</taxon>
        <taxon>Lophotrochozoa</taxon>
        <taxon>Annelida</taxon>
        <taxon>Clitellata</taxon>
        <taxon>Hirudinea</taxon>
        <taxon>Rhynchobdellida</taxon>
        <taxon>Glossiphoniidae</taxon>
        <taxon>Helobdella</taxon>
    </lineage>
</organism>
<dbReference type="GeneID" id="20199830"/>
<reference evidence="3" key="3">
    <citation type="submission" date="2015-06" db="UniProtKB">
        <authorList>
            <consortium name="EnsemblMetazoa"/>
        </authorList>
    </citation>
    <scope>IDENTIFICATION</scope>
</reference>
<evidence type="ECO:0000256" key="1">
    <source>
        <dbReference type="SAM" id="MobiDB-lite"/>
    </source>
</evidence>
<accession>T1ETD0</accession>
<sequence>MYLPNKISQTKNASDMNPPSQIPFSTKTIKRKFLRTIALEQKPFEKTPEKNAPWTNSQKPKNILIEPKRPGLRSSSCSRFLTRVKYSFAKSAFAFLALSLELSTYFSDYFSITYKVQSVSQDLFVCKIHRGSLLNIAEITLYMLIE</sequence>
<feature type="region of interest" description="Disordered" evidence="1">
    <location>
        <begin position="1"/>
        <end position="22"/>
    </location>
</feature>
<keyword evidence="4" id="KW-1185">Reference proteome</keyword>
<evidence type="ECO:0000313" key="3">
    <source>
        <dbReference type="EnsemblMetazoa" id="HelroP162920"/>
    </source>
</evidence>
<dbReference type="EMBL" id="AMQM01001225">
    <property type="status" value="NOT_ANNOTATED_CDS"/>
    <property type="molecule type" value="Genomic_DNA"/>
</dbReference>
<reference evidence="4" key="1">
    <citation type="submission" date="2012-12" db="EMBL/GenBank/DDBJ databases">
        <authorList>
            <person name="Hellsten U."/>
            <person name="Grimwood J."/>
            <person name="Chapman J.A."/>
            <person name="Shapiro H."/>
            <person name="Aerts A."/>
            <person name="Otillar R.P."/>
            <person name="Terry A.Y."/>
            <person name="Boore J.L."/>
            <person name="Simakov O."/>
            <person name="Marletaz F."/>
            <person name="Cho S.-J."/>
            <person name="Edsinger-Gonzales E."/>
            <person name="Havlak P."/>
            <person name="Kuo D.-H."/>
            <person name="Larsson T."/>
            <person name="Lv J."/>
            <person name="Arendt D."/>
            <person name="Savage R."/>
            <person name="Osoegawa K."/>
            <person name="de Jong P."/>
            <person name="Lindberg D.R."/>
            <person name="Seaver E.C."/>
            <person name="Weisblat D.A."/>
            <person name="Putnam N.H."/>
            <person name="Grigoriev I.V."/>
            <person name="Rokhsar D.S."/>
        </authorList>
    </citation>
    <scope>NUCLEOTIDE SEQUENCE</scope>
</reference>
<evidence type="ECO:0000313" key="4">
    <source>
        <dbReference type="Proteomes" id="UP000015101"/>
    </source>
</evidence>
<dbReference type="KEGG" id="hro:HELRODRAFT_162920"/>
<dbReference type="Proteomes" id="UP000015101">
    <property type="component" value="Unassembled WGS sequence"/>
</dbReference>
<name>T1ETD0_HELRO</name>
<dbReference type="EMBL" id="KB097143">
    <property type="protein sequence ID" value="ESN99378.1"/>
    <property type="molecule type" value="Genomic_DNA"/>
</dbReference>
<protein>
    <submittedName>
        <fullName evidence="2 3">Uncharacterized protein</fullName>
    </submittedName>
</protein>
<reference evidence="2 4" key="2">
    <citation type="journal article" date="2013" name="Nature">
        <title>Insights into bilaterian evolution from three spiralian genomes.</title>
        <authorList>
            <person name="Simakov O."/>
            <person name="Marletaz F."/>
            <person name="Cho S.J."/>
            <person name="Edsinger-Gonzales E."/>
            <person name="Havlak P."/>
            <person name="Hellsten U."/>
            <person name="Kuo D.H."/>
            <person name="Larsson T."/>
            <person name="Lv J."/>
            <person name="Arendt D."/>
            <person name="Savage R."/>
            <person name="Osoegawa K."/>
            <person name="de Jong P."/>
            <person name="Grimwood J."/>
            <person name="Chapman J.A."/>
            <person name="Shapiro H."/>
            <person name="Aerts A."/>
            <person name="Otillar R.P."/>
            <person name="Terry A.Y."/>
            <person name="Boore J.L."/>
            <person name="Grigoriev I.V."/>
            <person name="Lindberg D.R."/>
            <person name="Seaver E.C."/>
            <person name="Weisblat D.A."/>
            <person name="Putnam N.H."/>
            <person name="Rokhsar D.S."/>
        </authorList>
    </citation>
    <scope>NUCLEOTIDE SEQUENCE</scope>
</reference>
<dbReference type="HOGENOM" id="CLU_1779463_0_0_1"/>
<dbReference type="EnsemblMetazoa" id="HelroT162920">
    <property type="protein sequence ID" value="HelroP162920"/>
    <property type="gene ID" value="HelroG162920"/>
</dbReference>
<dbReference type="AlphaFoldDB" id="T1ETD0"/>
<dbReference type="InParanoid" id="T1ETD0"/>
<dbReference type="CTD" id="20199830"/>
<gene>
    <name evidence="3" type="primary">20199830</name>
    <name evidence="2" type="ORF">HELRODRAFT_162920</name>
</gene>
<proteinExistence type="predicted"/>